<keyword evidence="5" id="KW-0807">Transducer</keyword>
<dbReference type="PANTHER" id="PTHR45698:SF1">
    <property type="entry name" value="TRACE AMINE-ASSOCIATED RECEPTOR 13C-LIKE"/>
    <property type="match status" value="1"/>
</dbReference>
<dbReference type="AlphaFoldDB" id="A0A9W9YWG6"/>
<feature type="transmembrane region" description="Helical" evidence="6">
    <location>
        <begin position="192"/>
        <end position="220"/>
    </location>
</feature>
<evidence type="ECO:0000256" key="2">
    <source>
        <dbReference type="ARBA" id="ARBA00022692"/>
    </source>
</evidence>
<feature type="transmembrane region" description="Helical" evidence="6">
    <location>
        <begin position="240"/>
        <end position="264"/>
    </location>
</feature>
<keyword evidence="9" id="KW-1185">Reference proteome</keyword>
<dbReference type="OrthoDB" id="5954629at2759"/>
<dbReference type="PROSITE" id="PS50262">
    <property type="entry name" value="G_PROTEIN_RECEP_F1_2"/>
    <property type="match status" value="1"/>
</dbReference>
<dbReference type="Pfam" id="PF00001">
    <property type="entry name" value="7tm_1"/>
    <property type="match status" value="1"/>
</dbReference>
<evidence type="ECO:0000256" key="4">
    <source>
        <dbReference type="ARBA" id="ARBA00023136"/>
    </source>
</evidence>
<organism evidence="8 9">
    <name type="scientific">Desmophyllum pertusum</name>
    <dbReference type="NCBI Taxonomy" id="174260"/>
    <lineage>
        <taxon>Eukaryota</taxon>
        <taxon>Metazoa</taxon>
        <taxon>Cnidaria</taxon>
        <taxon>Anthozoa</taxon>
        <taxon>Hexacorallia</taxon>
        <taxon>Scleractinia</taxon>
        <taxon>Caryophylliina</taxon>
        <taxon>Caryophylliidae</taxon>
        <taxon>Desmophyllum</taxon>
    </lineage>
</organism>
<comment type="caution">
    <text evidence="8">The sequence shown here is derived from an EMBL/GenBank/DDBJ whole genome shotgun (WGS) entry which is preliminary data.</text>
</comment>
<feature type="transmembrane region" description="Helical" evidence="6">
    <location>
        <begin position="25"/>
        <end position="50"/>
    </location>
</feature>
<dbReference type="Proteomes" id="UP001163046">
    <property type="component" value="Unassembled WGS sequence"/>
</dbReference>
<dbReference type="EMBL" id="MU826856">
    <property type="protein sequence ID" value="KAJ7370773.1"/>
    <property type="molecule type" value="Genomic_DNA"/>
</dbReference>
<evidence type="ECO:0000259" key="7">
    <source>
        <dbReference type="PROSITE" id="PS50262"/>
    </source>
</evidence>
<keyword evidence="4 6" id="KW-0472">Membrane</keyword>
<accession>A0A9W9YWG6</accession>
<dbReference type="InterPro" id="IPR017452">
    <property type="entry name" value="GPCR_Rhodpsn_7TM"/>
</dbReference>
<comment type="subcellular location">
    <subcellularLocation>
        <location evidence="1">Membrane</location>
    </subcellularLocation>
</comment>
<dbReference type="Gene3D" id="1.20.1070.10">
    <property type="entry name" value="Rhodopsin 7-helix transmembrane proteins"/>
    <property type="match status" value="1"/>
</dbReference>
<evidence type="ECO:0000256" key="6">
    <source>
        <dbReference type="SAM" id="Phobius"/>
    </source>
</evidence>
<reference evidence="8" key="1">
    <citation type="submission" date="2023-01" db="EMBL/GenBank/DDBJ databases">
        <title>Genome assembly of the deep-sea coral Lophelia pertusa.</title>
        <authorList>
            <person name="Herrera S."/>
            <person name="Cordes E."/>
        </authorList>
    </citation>
    <scope>NUCLEOTIDE SEQUENCE</scope>
    <source>
        <strain evidence="8">USNM1676648</strain>
        <tissue evidence="8">Polyp</tissue>
    </source>
</reference>
<feature type="domain" description="G-protein coupled receptors family 1 profile" evidence="7">
    <location>
        <begin position="41"/>
        <end position="295"/>
    </location>
</feature>
<dbReference type="PROSITE" id="PS00237">
    <property type="entry name" value="G_PROTEIN_RECEP_F1_1"/>
    <property type="match status" value="1"/>
</dbReference>
<feature type="transmembrane region" description="Helical" evidence="6">
    <location>
        <begin position="149"/>
        <end position="165"/>
    </location>
</feature>
<comment type="similarity">
    <text evidence="5">Belongs to the G-protein coupled receptor 1 family.</text>
</comment>
<dbReference type="SUPFAM" id="SSF81321">
    <property type="entry name" value="Family A G protein-coupled receptor-like"/>
    <property type="match status" value="1"/>
</dbReference>
<dbReference type="CDD" id="cd00637">
    <property type="entry name" value="7tm_classA_rhodopsin-like"/>
    <property type="match status" value="1"/>
</dbReference>
<dbReference type="GO" id="GO:0016020">
    <property type="term" value="C:membrane"/>
    <property type="evidence" value="ECO:0007669"/>
    <property type="project" value="UniProtKB-SubCell"/>
</dbReference>
<feature type="transmembrane region" description="Helical" evidence="6">
    <location>
        <begin position="62"/>
        <end position="85"/>
    </location>
</feature>
<proteinExistence type="inferred from homology"/>
<evidence type="ECO:0000313" key="8">
    <source>
        <dbReference type="EMBL" id="KAJ7370773.1"/>
    </source>
</evidence>
<keyword evidence="2 5" id="KW-0812">Transmembrane</keyword>
<evidence type="ECO:0000313" key="9">
    <source>
        <dbReference type="Proteomes" id="UP001163046"/>
    </source>
</evidence>
<protein>
    <recommendedName>
        <fullName evidence="7">G-protein coupled receptors family 1 profile domain-containing protein</fullName>
    </recommendedName>
</protein>
<gene>
    <name evidence="8" type="ORF">OS493_029762</name>
</gene>
<keyword evidence="3 6" id="KW-1133">Transmembrane helix</keyword>
<evidence type="ECO:0000256" key="1">
    <source>
        <dbReference type="ARBA" id="ARBA00004370"/>
    </source>
</evidence>
<evidence type="ECO:0000256" key="5">
    <source>
        <dbReference type="RuleBase" id="RU000688"/>
    </source>
</evidence>
<feature type="transmembrane region" description="Helical" evidence="6">
    <location>
        <begin position="105"/>
        <end position="128"/>
    </location>
</feature>
<name>A0A9W9YWG6_9CNID</name>
<dbReference type="PANTHER" id="PTHR45698">
    <property type="entry name" value="TRACE AMINE-ASSOCIATED RECEPTOR 19N-RELATED"/>
    <property type="match status" value="1"/>
</dbReference>
<keyword evidence="5" id="KW-0675">Receptor</keyword>
<dbReference type="PRINTS" id="PR00237">
    <property type="entry name" value="GPCRRHODOPSN"/>
</dbReference>
<keyword evidence="5" id="KW-0297">G-protein coupled receptor</keyword>
<dbReference type="GO" id="GO:0004930">
    <property type="term" value="F:G protein-coupled receptor activity"/>
    <property type="evidence" value="ECO:0007669"/>
    <property type="project" value="UniProtKB-KW"/>
</dbReference>
<dbReference type="InterPro" id="IPR000276">
    <property type="entry name" value="GPCR_Rhodpsn"/>
</dbReference>
<evidence type="ECO:0000256" key="3">
    <source>
        <dbReference type="ARBA" id="ARBA00022989"/>
    </source>
</evidence>
<sequence>MVSVEVRSNDMEEDFGGIMANEHSIVMTAVCGIIALFSFIGNLLLCIVILKRRSMLTKPYNVLIFNLAVTDMLTGVFITVTPNYVLGSEYISVDDNIAGELFCRLIGSTYFLFLFGKGSTLTVMCLAIERWFSVVKPLKYKYAFKRGRLLLYIAIIWAFSCFTQVNELFIMKTSHGICVKGFPPYDEKTEKILTLLHILATFFVPSIVTWVTFAHVWLHVRTAIHHRARLSNYERAKRKLIRMCALTAFLLTVCWFPAEMFFILKEFKVVSLSLTFYQSTDMLAMSNSCFNPWVYFLYNQEYRRAFLSLVTVKKRKKDNRTTTLYKGMSKMKSPSVVLTRQVNIQSQRRSKEMNAFDVLNTIR</sequence>